<keyword evidence="2" id="KW-0732">Signal</keyword>
<evidence type="ECO:0000259" key="3">
    <source>
        <dbReference type="Pfam" id="PF17898"/>
    </source>
</evidence>
<evidence type="ECO:0000313" key="4">
    <source>
        <dbReference type="EMBL" id="GGH85268.1"/>
    </source>
</evidence>
<proteinExistence type="predicted"/>
<dbReference type="Proteomes" id="UP000656813">
    <property type="component" value="Unassembled WGS sequence"/>
</dbReference>
<dbReference type="EMBL" id="BMFV01000026">
    <property type="protein sequence ID" value="GGH85268.1"/>
    <property type="molecule type" value="Genomic_DNA"/>
</dbReference>
<dbReference type="AlphaFoldDB" id="A0A8J2ZXS5"/>
<dbReference type="InterPro" id="IPR041262">
    <property type="entry name" value="GerD_central"/>
</dbReference>
<feature type="region of interest" description="Disordered" evidence="1">
    <location>
        <begin position="173"/>
        <end position="204"/>
    </location>
</feature>
<accession>A0A8J2ZXS5</accession>
<name>A0A8J2ZXS5_9BACL</name>
<dbReference type="Gene3D" id="1.10.260.100">
    <property type="match status" value="1"/>
</dbReference>
<keyword evidence="5" id="KW-1185">Reference proteome</keyword>
<feature type="domain" description="Spore germination GerD central core" evidence="3">
    <location>
        <begin position="66"/>
        <end position="179"/>
    </location>
</feature>
<feature type="signal peptide" evidence="2">
    <location>
        <begin position="1"/>
        <end position="26"/>
    </location>
</feature>
<dbReference type="Pfam" id="PF17898">
    <property type="entry name" value="GerD"/>
    <property type="match status" value="1"/>
</dbReference>
<protein>
    <submittedName>
        <fullName evidence="4">Germination protein</fullName>
    </submittedName>
</protein>
<dbReference type="NCBIfam" id="NF040801">
    <property type="entry name" value="spore_GerD"/>
    <property type="match status" value="1"/>
</dbReference>
<organism evidence="4 5">
    <name type="scientific">Pullulanibacillus pueri</name>
    <dbReference type="NCBI Taxonomy" id="1437324"/>
    <lineage>
        <taxon>Bacteria</taxon>
        <taxon>Bacillati</taxon>
        <taxon>Bacillota</taxon>
        <taxon>Bacilli</taxon>
        <taxon>Bacillales</taxon>
        <taxon>Sporolactobacillaceae</taxon>
        <taxon>Pullulanibacillus</taxon>
    </lineage>
</organism>
<dbReference type="PROSITE" id="PS51257">
    <property type="entry name" value="PROKAR_LIPOPROTEIN"/>
    <property type="match status" value="1"/>
</dbReference>
<sequence length="204" mass="23077">MHHLRRFGLILLLLILSVGCSSQPSAQGSNPDYQTTKKMVIDMLKSDDGQKAIQDILSDDQFKKELVINQDFVKKTITEAVASEKSKDFWEQMLADPEFSQQLATTMQKNNEKILKQLMNDPNYQEAMMAIFKAPDMESQYLDLLETQPFRKQIQKEIIETMESPLFSTQMSKALQKAVKQEMQQSESKSGGGNEGGDQTGQSS</sequence>
<comment type="caution">
    <text evidence="4">The sequence shown here is derived from an EMBL/GenBank/DDBJ whole genome shotgun (WGS) entry which is preliminary data.</text>
</comment>
<reference evidence="4" key="2">
    <citation type="submission" date="2020-09" db="EMBL/GenBank/DDBJ databases">
        <authorList>
            <person name="Sun Q."/>
            <person name="Zhou Y."/>
        </authorList>
    </citation>
    <scope>NUCLEOTIDE SEQUENCE</scope>
    <source>
        <strain evidence="4">CGMCC 1.12777</strain>
    </source>
</reference>
<feature type="compositionally biased region" description="Gly residues" evidence="1">
    <location>
        <begin position="190"/>
        <end position="204"/>
    </location>
</feature>
<evidence type="ECO:0000313" key="5">
    <source>
        <dbReference type="Proteomes" id="UP000656813"/>
    </source>
</evidence>
<feature type="chain" id="PRO_5039642205" evidence="2">
    <location>
        <begin position="27"/>
        <end position="204"/>
    </location>
</feature>
<gene>
    <name evidence="4" type="primary">gerD</name>
    <name evidence="4" type="ORF">GCM10007096_30260</name>
</gene>
<reference evidence="4" key="1">
    <citation type="journal article" date="2014" name="Int. J. Syst. Evol. Microbiol.">
        <title>Complete genome sequence of Corynebacterium casei LMG S-19264T (=DSM 44701T), isolated from a smear-ripened cheese.</title>
        <authorList>
            <consortium name="US DOE Joint Genome Institute (JGI-PGF)"/>
            <person name="Walter F."/>
            <person name="Albersmeier A."/>
            <person name="Kalinowski J."/>
            <person name="Ruckert C."/>
        </authorList>
    </citation>
    <scope>NUCLEOTIDE SEQUENCE</scope>
    <source>
        <strain evidence="4">CGMCC 1.12777</strain>
    </source>
</reference>
<evidence type="ECO:0000256" key="2">
    <source>
        <dbReference type="SAM" id="SignalP"/>
    </source>
</evidence>
<evidence type="ECO:0000256" key="1">
    <source>
        <dbReference type="SAM" id="MobiDB-lite"/>
    </source>
</evidence>
<dbReference type="RefSeq" id="WP_188498223.1">
    <property type="nucleotide sequence ID" value="NZ_BMFV01000026.1"/>
</dbReference>